<evidence type="ECO:0000313" key="3">
    <source>
        <dbReference type="Proteomes" id="UP001159363"/>
    </source>
</evidence>
<sequence length="638" mass="71365">MIFLQDTYAITRNSYASQRRVVKCCKASWCLPSAVHTRRTQQEPVTWRGAGENAATHERAARHPLHSCCDVKCTTTFKQAVVGFAGRWWLFLQAYCDVNTHFATDTLQALRAVVKDLDDNGKYDTYPVVWIHDYHLFVAATTIRQPTRVKREEYGAALECQAGEMGDPRENSTTSGIVRHDPHLRSNHYTTTTPSRRGLTVARRAPLHNNLNLQKNVAITVIGASCRHETVSQWFCNRVCSVNSGWLPSPCSRVTGRAVQVIEEEKLRAKLSFFLHIPFPSWDIMRLFPWDDEILQGMLGEYPALSSSTVCATTTGESEFTGEQNTCPHIDRKCVMGSLDLRGIRVFVCSDMAISKIEDTVPSDFTIGGEGTLFSEPLRNFGKKKKKTCDMVGFHVEDYCLNFIDCCSRRLGCRVDRNKMLVEIAGRTVHIKALPIGIPFDRFQELAEITPKFLKISDHEKIILGVDRLDYTKGSSRDHEPISILRLLLFLLLPPALHLLTIGRMSGDAPFGHQEPLWNTFNTWQLVLLEQATAAYNPEHSGISWSSVGRCNACVLPGGRLERAGNGLNRVAFRLYSFHENFTVPPAGAEHAQPLAWPHRKKSAGVRSGDRGGHGTGLALSRSTSHQPCRRGVGEHGV</sequence>
<comment type="caution">
    <text evidence="2">The sequence shown here is derived from an EMBL/GenBank/DDBJ whole genome shotgun (WGS) entry which is preliminary data.</text>
</comment>
<feature type="region of interest" description="Disordered" evidence="1">
    <location>
        <begin position="165"/>
        <end position="195"/>
    </location>
</feature>
<dbReference type="EMBL" id="JARBHB010000002">
    <property type="protein sequence ID" value="KAJ8894475.1"/>
    <property type="molecule type" value="Genomic_DNA"/>
</dbReference>
<dbReference type="PANTHER" id="PTHR10788:SF106">
    <property type="entry name" value="BCDNA.GH08860"/>
    <property type="match status" value="1"/>
</dbReference>
<dbReference type="InterPro" id="IPR001830">
    <property type="entry name" value="Glyco_trans_20"/>
</dbReference>
<evidence type="ECO:0000256" key="1">
    <source>
        <dbReference type="SAM" id="MobiDB-lite"/>
    </source>
</evidence>
<keyword evidence="3" id="KW-1185">Reference proteome</keyword>
<feature type="region of interest" description="Disordered" evidence="1">
    <location>
        <begin position="601"/>
        <end position="638"/>
    </location>
</feature>
<organism evidence="2 3">
    <name type="scientific">Dryococelus australis</name>
    <dbReference type="NCBI Taxonomy" id="614101"/>
    <lineage>
        <taxon>Eukaryota</taxon>
        <taxon>Metazoa</taxon>
        <taxon>Ecdysozoa</taxon>
        <taxon>Arthropoda</taxon>
        <taxon>Hexapoda</taxon>
        <taxon>Insecta</taxon>
        <taxon>Pterygota</taxon>
        <taxon>Neoptera</taxon>
        <taxon>Polyneoptera</taxon>
        <taxon>Phasmatodea</taxon>
        <taxon>Verophasmatodea</taxon>
        <taxon>Anareolatae</taxon>
        <taxon>Phasmatidae</taxon>
        <taxon>Eurycanthinae</taxon>
        <taxon>Dryococelus</taxon>
    </lineage>
</organism>
<dbReference type="SUPFAM" id="SSF53756">
    <property type="entry name" value="UDP-Glycosyltransferase/glycogen phosphorylase"/>
    <property type="match status" value="2"/>
</dbReference>
<dbReference type="Proteomes" id="UP001159363">
    <property type="component" value="Chromosome 2"/>
</dbReference>
<proteinExistence type="predicted"/>
<name>A0ABQ9IE28_9NEOP</name>
<dbReference type="PANTHER" id="PTHR10788">
    <property type="entry name" value="TREHALOSE-6-PHOSPHATE SYNTHASE"/>
    <property type="match status" value="1"/>
</dbReference>
<protein>
    <submittedName>
        <fullName evidence="2">Uncharacterized protein</fullName>
    </submittedName>
</protein>
<accession>A0ABQ9IE28</accession>
<dbReference type="Pfam" id="PF00982">
    <property type="entry name" value="Glyco_transf_20"/>
    <property type="match status" value="2"/>
</dbReference>
<reference evidence="2 3" key="1">
    <citation type="submission" date="2023-02" db="EMBL/GenBank/DDBJ databases">
        <title>LHISI_Scaffold_Assembly.</title>
        <authorList>
            <person name="Stuart O.P."/>
            <person name="Cleave R."/>
            <person name="Magrath M.J.L."/>
            <person name="Mikheyev A.S."/>
        </authorList>
    </citation>
    <scope>NUCLEOTIDE SEQUENCE [LARGE SCALE GENOMIC DNA]</scope>
    <source>
        <strain evidence="2">Daus_M_001</strain>
        <tissue evidence="2">Leg muscle</tissue>
    </source>
</reference>
<evidence type="ECO:0000313" key="2">
    <source>
        <dbReference type="EMBL" id="KAJ8894475.1"/>
    </source>
</evidence>
<dbReference type="Gene3D" id="3.40.50.2000">
    <property type="entry name" value="Glycogen Phosphorylase B"/>
    <property type="match status" value="3"/>
</dbReference>
<gene>
    <name evidence="2" type="ORF">PR048_007129</name>
</gene>